<protein>
    <submittedName>
        <fullName evidence="3">Uncharacterized protein</fullName>
    </submittedName>
</protein>
<feature type="coiled-coil region" evidence="1">
    <location>
        <begin position="223"/>
        <end position="279"/>
    </location>
</feature>
<feature type="region of interest" description="Disordered" evidence="2">
    <location>
        <begin position="335"/>
        <end position="375"/>
    </location>
</feature>
<keyword evidence="4" id="KW-1185">Reference proteome</keyword>
<evidence type="ECO:0000313" key="3">
    <source>
        <dbReference type="EMBL" id="KAK8895601.1"/>
    </source>
</evidence>
<sequence length="375" mass="44509">MAYKNIEADVFPSIIIQKIYEKSNSLQVTFRKTLHSSMEYVTEFLFLYQNNIEKELNDLISKKTLLFDKTIKELLEMQMAPVSEKLDFINNFYENNIEMLEKIKSIMQEQYYPPIKNTNLDFSHLENKISQKSLFQDFYIKEQGKEIDINTAKMIKPPDNYGYYLNEEECTKYDKFVSVVNIIISLRDLINAYPQFNESRESLKQKEEEEDNKFKQQFVVKCLKELAEIKMKHNVQIESLRESYEAQIESLNEKHEEQIEKLKNDYEKQIADLRNETSAIEKPKIKIEDSIKEDPRVNILQQRINQLISCLQQYENIGTLDEFIKLKEENKNKIIDSQQKTENNDESLSPYEPREDNKEGQGESKSFFGNHCNIE</sequence>
<keyword evidence="1" id="KW-0175">Coiled coil</keyword>
<evidence type="ECO:0000256" key="1">
    <source>
        <dbReference type="SAM" id="Coils"/>
    </source>
</evidence>
<name>A0ABR2KWT7_9EUKA</name>
<proteinExistence type="predicted"/>
<dbReference type="Proteomes" id="UP001470230">
    <property type="component" value="Unassembled WGS sequence"/>
</dbReference>
<dbReference type="EMBL" id="JAPFFF010000003">
    <property type="protein sequence ID" value="KAK8895601.1"/>
    <property type="molecule type" value="Genomic_DNA"/>
</dbReference>
<comment type="caution">
    <text evidence="3">The sequence shown here is derived from an EMBL/GenBank/DDBJ whole genome shotgun (WGS) entry which is preliminary data.</text>
</comment>
<evidence type="ECO:0000256" key="2">
    <source>
        <dbReference type="SAM" id="MobiDB-lite"/>
    </source>
</evidence>
<organism evidence="3 4">
    <name type="scientific">Tritrichomonas musculus</name>
    <dbReference type="NCBI Taxonomy" id="1915356"/>
    <lineage>
        <taxon>Eukaryota</taxon>
        <taxon>Metamonada</taxon>
        <taxon>Parabasalia</taxon>
        <taxon>Tritrichomonadida</taxon>
        <taxon>Tritrichomonadidae</taxon>
        <taxon>Tritrichomonas</taxon>
    </lineage>
</organism>
<reference evidence="3 4" key="1">
    <citation type="submission" date="2024-04" db="EMBL/GenBank/DDBJ databases">
        <title>Tritrichomonas musculus Genome.</title>
        <authorList>
            <person name="Alves-Ferreira E."/>
            <person name="Grigg M."/>
            <person name="Lorenzi H."/>
            <person name="Galac M."/>
        </authorList>
    </citation>
    <scope>NUCLEOTIDE SEQUENCE [LARGE SCALE GENOMIC DNA]</scope>
    <source>
        <strain evidence="3 4">EAF2021</strain>
    </source>
</reference>
<gene>
    <name evidence="3" type="ORF">M9Y10_024071</name>
</gene>
<accession>A0ABR2KWT7</accession>
<evidence type="ECO:0000313" key="4">
    <source>
        <dbReference type="Proteomes" id="UP001470230"/>
    </source>
</evidence>
<feature type="compositionally biased region" description="Basic and acidic residues" evidence="2">
    <location>
        <begin position="352"/>
        <end position="362"/>
    </location>
</feature>